<dbReference type="KEGG" id="vg:77954357"/>
<dbReference type="EMBL" id="MT889375">
    <property type="protein sequence ID" value="QOP65119.1"/>
    <property type="molecule type" value="Genomic_DNA"/>
</dbReference>
<keyword evidence="2" id="KW-1185">Reference proteome</keyword>
<dbReference type="Proteomes" id="UP000593896">
    <property type="component" value="Segment"/>
</dbReference>
<reference evidence="2" key="1">
    <citation type="submission" date="2020-08" db="EMBL/GenBank/DDBJ databases">
        <authorList>
            <person name="Kleven A.S."/>
            <person name="Brown D.K."/>
            <person name="Isenhart S.H."/>
            <person name="Gillison A.D."/>
            <person name="Martinez L.A."/>
            <person name="Garcia C.A."/>
            <person name="Ball S.L."/>
            <person name="Garlena R.A."/>
            <person name="Russell D.A."/>
            <person name="Pope W.H."/>
            <person name="Jacobs-Sera D."/>
            <person name="Hatfull G.F."/>
        </authorList>
    </citation>
    <scope>NUCLEOTIDE SEQUENCE [LARGE SCALE GENOMIC DNA]</scope>
</reference>
<name>A0A7M1CP43_9CAUD</name>
<organism evidence="1 2">
    <name type="scientific">Arthrobacter phage Adumb2043</name>
    <dbReference type="NCBI Taxonomy" id="2776851"/>
    <lineage>
        <taxon>Viruses</taxon>
        <taxon>Duplodnaviria</taxon>
        <taxon>Heunggongvirae</taxon>
        <taxon>Uroviricota</taxon>
        <taxon>Caudoviricetes</taxon>
        <taxon>Casidaviridae</taxon>
        <taxon>Yangvirus</taxon>
        <taxon>Yangvirus adumb2043</taxon>
    </lineage>
</organism>
<accession>A0A7M1CP43</accession>
<dbReference type="RefSeq" id="YP_010677969.1">
    <property type="nucleotide sequence ID" value="NC_071028.1"/>
</dbReference>
<protein>
    <submittedName>
        <fullName evidence="1">Uncharacterized protein</fullName>
    </submittedName>
</protein>
<sequence length="63" mass="6739">MDTTHLAVIRNLATDVVRKVRISLIEGYTTEADIPAIVEANFGPSEIIVVVPVEHFAGAPIPA</sequence>
<evidence type="ECO:0000313" key="2">
    <source>
        <dbReference type="Proteomes" id="UP000593896"/>
    </source>
</evidence>
<proteinExistence type="predicted"/>
<gene>
    <name evidence="1" type="primary">59</name>
    <name evidence="1" type="ORF">SEA_ADUMB2043_59</name>
</gene>
<dbReference type="GeneID" id="77954357"/>
<evidence type="ECO:0000313" key="1">
    <source>
        <dbReference type="EMBL" id="QOP65119.1"/>
    </source>
</evidence>